<dbReference type="Proteomes" id="UP000316096">
    <property type="component" value="Unassembled WGS sequence"/>
</dbReference>
<feature type="region of interest" description="Disordered" evidence="1">
    <location>
        <begin position="102"/>
        <end position="127"/>
    </location>
</feature>
<evidence type="ECO:0000313" key="4">
    <source>
        <dbReference type="Proteomes" id="UP000316096"/>
    </source>
</evidence>
<keyword evidence="2" id="KW-0472">Membrane</keyword>
<dbReference type="EMBL" id="VFOZ01000001">
    <property type="protein sequence ID" value="TQL96645.1"/>
    <property type="molecule type" value="Genomic_DNA"/>
</dbReference>
<dbReference type="AlphaFoldDB" id="A0A543CHT2"/>
<sequence length="370" mass="38071">MVSVAVIQAGSTPAVAPSRLLRRVTRLVVADAARLSRRLILLIVLAGGFLLLGGLAAQAASASPDPKHTAGAGMDSAVVSSLITSPAAVVSRVGSIAHGVTRPVTHHSTTRRSRQAGTPRLPHQTAPHRARLHNAQARTVRQRTSRAAAPTAANRLPLTEVMGPAVSPAAHSLEPVSRLLARAAVPLVPLTHALSPLTVPLTRPLAPLTRQLAPVTGPVLGSVVGDSGLGLSGIVPAPRTGPLDPPRAERSVRPMQPPTAPPAFRSARSWGSPTASRGVTKGGPAGAGSAQFIDKTMFQYGVNPPAGPWLPPMGPGLPIPVTAQVVSPGIAATMPVDLYSFDPCLITRSGLNPEGLVSLKRDQRGPHRPG</sequence>
<keyword evidence="2" id="KW-0812">Transmembrane</keyword>
<reference evidence="3 4" key="1">
    <citation type="submission" date="2019-06" db="EMBL/GenBank/DDBJ databases">
        <title>Sequencing the genomes of 1000 actinobacteria strains.</title>
        <authorList>
            <person name="Klenk H.-P."/>
        </authorList>
    </citation>
    <scope>NUCLEOTIDE SEQUENCE [LARGE SCALE GENOMIC DNA]</scope>
    <source>
        <strain evidence="3 4">DSM 102200</strain>
    </source>
</reference>
<protein>
    <submittedName>
        <fullName evidence="3">Uncharacterized protein</fullName>
    </submittedName>
</protein>
<feature type="region of interest" description="Disordered" evidence="1">
    <location>
        <begin position="235"/>
        <end position="288"/>
    </location>
</feature>
<evidence type="ECO:0000313" key="3">
    <source>
        <dbReference type="EMBL" id="TQL96645.1"/>
    </source>
</evidence>
<evidence type="ECO:0000256" key="1">
    <source>
        <dbReference type="SAM" id="MobiDB-lite"/>
    </source>
</evidence>
<gene>
    <name evidence="3" type="ORF">FB559_2188</name>
</gene>
<organism evidence="3 4">
    <name type="scientific">Actinoallomurus bryophytorum</name>
    <dbReference type="NCBI Taxonomy" id="1490222"/>
    <lineage>
        <taxon>Bacteria</taxon>
        <taxon>Bacillati</taxon>
        <taxon>Actinomycetota</taxon>
        <taxon>Actinomycetes</taxon>
        <taxon>Streptosporangiales</taxon>
        <taxon>Thermomonosporaceae</taxon>
        <taxon>Actinoallomurus</taxon>
    </lineage>
</organism>
<comment type="caution">
    <text evidence="3">The sequence shown here is derived from an EMBL/GenBank/DDBJ whole genome shotgun (WGS) entry which is preliminary data.</text>
</comment>
<evidence type="ECO:0000256" key="2">
    <source>
        <dbReference type="SAM" id="Phobius"/>
    </source>
</evidence>
<feature type="transmembrane region" description="Helical" evidence="2">
    <location>
        <begin position="39"/>
        <end position="57"/>
    </location>
</feature>
<keyword evidence="2" id="KW-1133">Transmembrane helix</keyword>
<name>A0A543CHT2_9ACTN</name>
<keyword evidence="4" id="KW-1185">Reference proteome</keyword>
<accession>A0A543CHT2</accession>
<proteinExistence type="predicted"/>
<feature type="compositionally biased region" description="Basic residues" evidence="1">
    <location>
        <begin position="104"/>
        <end position="114"/>
    </location>
</feature>